<evidence type="ECO:0000313" key="3">
    <source>
        <dbReference type="Proteomes" id="UP000578449"/>
    </source>
</evidence>
<comment type="caution">
    <text evidence="2">The sequence shown here is derived from an EMBL/GenBank/DDBJ whole genome shotgun (WGS) entry which is preliminary data.</text>
</comment>
<keyword evidence="3" id="KW-1185">Reference proteome</keyword>
<gene>
    <name evidence="2" type="ORF">HNP84_006972</name>
</gene>
<dbReference type="AlphaFoldDB" id="A0A840PI49"/>
<evidence type="ECO:0000313" key="2">
    <source>
        <dbReference type="EMBL" id="MBB5137220.1"/>
    </source>
</evidence>
<proteinExistence type="predicted"/>
<feature type="region of interest" description="Disordered" evidence="1">
    <location>
        <begin position="1"/>
        <end position="57"/>
    </location>
</feature>
<reference evidence="2 3" key="1">
    <citation type="submission" date="2020-08" db="EMBL/GenBank/DDBJ databases">
        <title>Genomic Encyclopedia of Type Strains, Phase IV (KMG-IV): sequencing the most valuable type-strain genomes for metagenomic binning, comparative biology and taxonomic classification.</title>
        <authorList>
            <person name="Goeker M."/>
        </authorList>
    </citation>
    <scope>NUCLEOTIDE SEQUENCE [LARGE SCALE GENOMIC DNA]</scope>
    <source>
        <strain evidence="2 3">DSM 45615</strain>
    </source>
</reference>
<accession>A0A840PI49</accession>
<dbReference type="EMBL" id="JACHGN010000017">
    <property type="protein sequence ID" value="MBB5137220.1"/>
    <property type="molecule type" value="Genomic_DNA"/>
</dbReference>
<feature type="compositionally biased region" description="Polar residues" evidence="1">
    <location>
        <begin position="24"/>
        <end position="57"/>
    </location>
</feature>
<evidence type="ECO:0000256" key="1">
    <source>
        <dbReference type="SAM" id="MobiDB-lite"/>
    </source>
</evidence>
<name>A0A840PI49_9ACTN</name>
<protein>
    <submittedName>
        <fullName evidence="2">Uncharacterized protein</fullName>
    </submittedName>
</protein>
<sequence>MSASVSGPSISIPARPRTVLEAPSQPTRYLARTSNSAPSATRRSRAVTPSASWTNDVSSVERRTWTRGRLDSSSSRASSTASCGTIDLGAGVFRLGAGCV</sequence>
<organism evidence="2 3">
    <name type="scientific">Thermocatellispora tengchongensis</name>
    <dbReference type="NCBI Taxonomy" id="1073253"/>
    <lineage>
        <taxon>Bacteria</taxon>
        <taxon>Bacillati</taxon>
        <taxon>Actinomycetota</taxon>
        <taxon>Actinomycetes</taxon>
        <taxon>Streptosporangiales</taxon>
        <taxon>Streptosporangiaceae</taxon>
        <taxon>Thermocatellispora</taxon>
    </lineage>
</organism>
<dbReference type="Proteomes" id="UP000578449">
    <property type="component" value="Unassembled WGS sequence"/>
</dbReference>